<name>A0A7W9Q706_9ACTN</name>
<dbReference type="Proteomes" id="UP000588098">
    <property type="component" value="Unassembled WGS sequence"/>
</dbReference>
<organism evidence="1 2">
    <name type="scientific">Streptomyces zagrosensis</name>
    <dbReference type="NCBI Taxonomy" id="1042984"/>
    <lineage>
        <taxon>Bacteria</taxon>
        <taxon>Bacillati</taxon>
        <taxon>Actinomycetota</taxon>
        <taxon>Actinomycetes</taxon>
        <taxon>Kitasatosporales</taxon>
        <taxon>Streptomycetaceae</taxon>
        <taxon>Streptomyces</taxon>
    </lineage>
</organism>
<gene>
    <name evidence="1" type="ORF">FHS42_001586</name>
</gene>
<reference evidence="1 2" key="1">
    <citation type="submission" date="2020-08" db="EMBL/GenBank/DDBJ databases">
        <title>Genomic Encyclopedia of Type Strains, Phase III (KMG-III): the genomes of soil and plant-associated and newly described type strains.</title>
        <authorList>
            <person name="Whitman W."/>
        </authorList>
    </citation>
    <scope>NUCLEOTIDE SEQUENCE [LARGE SCALE GENOMIC DNA]</scope>
    <source>
        <strain evidence="1 2">CECT 8305</strain>
    </source>
</reference>
<dbReference type="AlphaFoldDB" id="A0A7W9Q706"/>
<protein>
    <submittedName>
        <fullName evidence="1">Uncharacterized protein</fullName>
    </submittedName>
</protein>
<sequence length="111" mass="12059">MPRKAEASWEALELILPDGGSVVLTSGTDWTLRIEEGSWPDLPGWCYPPQSWSALELDAIPSALGRFRKVAPAYNQHSELVGTRIAFAGGAAVTVRTGEQFRLELVLSHPG</sequence>
<evidence type="ECO:0000313" key="2">
    <source>
        <dbReference type="Proteomes" id="UP000588098"/>
    </source>
</evidence>
<dbReference type="EMBL" id="JACHJL010000003">
    <property type="protein sequence ID" value="MBB5934539.1"/>
    <property type="molecule type" value="Genomic_DNA"/>
</dbReference>
<evidence type="ECO:0000313" key="1">
    <source>
        <dbReference type="EMBL" id="MBB5934539.1"/>
    </source>
</evidence>
<comment type="caution">
    <text evidence="1">The sequence shown here is derived from an EMBL/GenBank/DDBJ whole genome shotgun (WGS) entry which is preliminary data.</text>
</comment>
<accession>A0A7W9Q706</accession>
<keyword evidence="2" id="KW-1185">Reference proteome</keyword>
<proteinExistence type="predicted"/>